<name>A0A158GKF8_9BURK</name>
<evidence type="ECO:0000313" key="1">
    <source>
        <dbReference type="EMBL" id="SAL32301.1"/>
    </source>
</evidence>
<organism evidence="1 2">
    <name type="scientific">Caballeronia udeis</name>
    <dbReference type="NCBI Taxonomy" id="1232866"/>
    <lineage>
        <taxon>Bacteria</taxon>
        <taxon>Pseudomonadati</taxon>
        <taxon>Pseudomonadota</taxon>
        <taxon>Betaproteobacteria</taxon>
        <taxon>Burkholderiales</taxon>
        <taxon>Burkholderiaceae</taxon>
        <taxon>Caballeronia</taxon>
    </lineage>
</organism>
<evidence type="ECO:0000313" key="2">
    <source>
        <dbReference type="Proteomes" id="UP000054683"/>
    </source>
</evidence>
<dbReference type="AlphaFoldDB" id="A0A158GKF8"/>
<sequence length="66" mass="7460">MTMQIEPGMTFAEWTVEAEADARRVLDRTTGDVTWLLGSSDDMRQVFNEGYSPADYVQSQLARSVE</sequence>
<dbReference type="EMBL" id="FCOK02000015">
    <property type="protein sequence ID" value="SAL32301.1"/>
    <property type="molecule type" value="Genomic_DNA"/>
</dbReference>
<accession>A0A158GKF8</accession>
<proteinExistence type="predicted"/>
<reference evidence="1 2" key="1">
    <citation type="submission" date="2016-01" db="EMBL/GenBank/DDBJ databases">
        <authorList>
            <person name="Oliw E.H."/>
        </authorList>
    </citation>
    <scope>NUCLEOTIDE SEQUENCE [LARGE SCALE GENOMIC DNA]</scope>
    <source>
        <strain evidence="1">LMG 27134</strain>
    </source>
</reference>
<gene>
    <name evidence="1" type="ORF">AWB69_02800</name>
</gene>
<protein>
    <submittedName>
        <fullName evidence="1">Uncharacterized protein</fullName>
    </submittedName>
</protein>
<dbReference type="Proteomes" id="UP000054683">
    <property type="component" value="Unassembled WGS sequence"/>
</dbReference>